<feature type="transmembrane region" description="Helical" evidence="1">
    <location>
        <begin position="241"/>
        <end position="261"/>
    </location>
</feature>
<dbReference type="AlphaFoldDB" id="W4JT27"/>
<dbReference type="HOGENOM" id="CLU_044614_3_3_1"/>
<keyword evidence="3" id="KW-1185">Reference proteome</keyword>
<evidence type="ECO:0000313" key="3">
    <source>
        <dbReference type="Proteomes" id="UP000030671"/>
    </source>
</evidence>
<feature type="transmembrane region" description="Helical" evidence="1">
    <location>
        <begin position="15"/>
        <end position="38"/>
    </location>
</feature>
<dbReference type="RefSeq" id="XP_009551572.1">
    <property type="nucleotide sequence ID" value="XM_009553277.1"/>
</dbReference>
<dbReference type="InParanoid" id="W4JT27"/>
<keyword evidence="1" id="KW-0812">Transmembrane</keyword>
<dbReference type="Proteomes" id="UP000030671">
    <property type="component" value="Unassembled WGS sequence"/>
</dbReference>
<name>W4JT27_HETIT</name>
<accession>W4JT27</accession>
<feature type="transmembrane region" description="Helical" evidence="1">
    <location>
        <begin position="50"/>
        <end position="71"/>
    </location>
</feature>
<reference evidence="2 3" key="1">
    <citation type="journal article" date="2012" name="New Phytol.">
        <title>Insight into trade-off between wood decay and parasitism from the genome of a fungal forest pathogen.</title>
        <authorList>
            <person name="Olson A."/>
            <person name="Aerts A."/>
            <person name="Asiegbu F."/>
            <person name="Belbahri L."/>
            <person name="Bouzid O."/>
            <person name="Broberg A."/>
            <person name="Canback B."/>
            <person name="Coutinho P.M."/>
            <person name="Cullen D."/>
            <person name="Dalman K."/>
            <person name="Deflorio G."/>
            <person name="van Diepen L.T."/>
            <person name="Dunand C."/>
            <person name="Duplessis S."/>
            <person name="Durling M."/>
            <person name="Gonthier P."/>
            <person name="Grimwood J."/>
            <person name="Fossdal C.G."/>
            <person name="Hansson D."/>
            <person name="Henrissat B."/>
            <person name="Hietala A."/>
            <person name="Himmelstrand K."/>
            <person name="Hoffmeister D."/>
            <person name="Hogberg N."/>
            <person name="James T.Y."/>
            <person name="Karlsson M."/>
            <person name="Kohler A."/>
            <person name="Kues U."/>
            <person name="Lee Y.H."/>
            <person name="Lin Y.C."/>
            <person name="Lind M."/>
            <person name="Lindquist E."/>
            <person name="Lombard V."/>
            <person name="Lucas S."/>
            <person name="Lunden K."/>
            <person name="Morin E."/>
            <person name="Murat C."/>
            <person name="Park J."/>
            <person name="Raffaello T."/>
            <person name="Rouze P."/>
            <person name="Salamov A."/>
            <person name="Schmutz J."/>
            <person name="Solheim H."/>
            <person name="Stahlberg J."/>
            <person name="Velez H."/>
            <person name="de Vries R.P."/>
            <person name="Wiebenga A."/>
            <person name="Woodward S."/>
            <person name="Yakovlev I."/>
            <person name="Garbelotto M."/>
            <person name="Martin F."/>
            <person name="Grigoriev I.V."/>
            <person name="Stenlid J."/>
        </authorList>
    </citation>
    <scope>NUCLEOTIDE SEQUENCE [LARGE SCALE GENOMIC DNA]</scope>
    <source>
        <strain evidence="2 3">TC 32-1</strain>
    </source>
</reference>
<dbReference type="OrthoDB" id="3186354at2759"/>
<protein>
    <submittedName>
        <fullName evidence="2">Uncharacterized protein</fullName>
    </submittedName>
</protein>
<organism evidence="2 3">
    <name type="scientific">Heterobasidion irregulare (strain TC 32-1)</name>
    <dbReference type="NCBI Taxonomy" id="747525"/>
    <lineage>
        <taxon>Eukaryota</taxon>
        <taxon>Fungi</taxon>
        <taxon>Dikarya</taxon>
        <taxon>Basidiomycota</taxon>
        <taxon>Agaricomycotina</taxon>
        <taxon>Agaricomycetes</taxon>
        <taxon>Russulales</taxon>
        <taxon>Bondarzewiaceae</taxon>
        <taxon>Heterobasidion</taxon>
        <taxon>Heterobasidion annosum species complex</taxon>
    </lineage>
</organism>
<feature type="transmembrane region" description="Helical" evidence="1">
    <location>
        <begin position="211"/>
        <end position="235"/>
    </location>
</feature>
<sequence length="359" mass="38971">MPTVEMKLPPLDQMFLVGIWIETLLYGACVILVFATAVRILLKKRSTGTFSIFLLSASSFLFIISTIYVSVCLRQLLEAFIWGPPGQATLYFANEPYKLSILKLVLYNVNVCTQDLILIWRLWVVWGRKWMMVVLPLTLEAIRFSSNLVAIVRGAHPNIPIFDPIIHRWSIVTWSMDLTINVGVTLLLAYRLFMFGRAVPTPHGRNNTYASIIYTVVESGLLFSAATIVVVALYLSGSSAVVAALDVTVQIATISPLLIVVRIGLGLTHGQTVASAVYSTTSYGAHSQTQSRTLPPLSAHAPVVQIGGAGARSPLGGPIKVDITRSVDMYTPSGRGYEMEVLNEKGLGSASASEGGSVV</sequence>
<proteinExistence type="predicted"/>
<evidence type="ECO:0000313" key="2">
    <source>
        <dbReference type="EMBL" id="ETW76693.1"/>
    </source>
</evidence>
<dbReference type="EMBL" id="KI925464">
    <property type="protein sequence ID" value="ETW76693.1"/>
    <property type="molecule type" value="Genomic_DNA"/>
</dbReference>
<dbReference type="GeneID" id="20677937"/>
<feature type="transmembrane region" description="Helical" evidence="1">
    <location>
        <begin position="171"/>
        <end position="190"/>
    </location>
</feature>
<gene>
    <name evidence="2" type="ORF">HETIRDRAFT_480863</name>
</gene>
<evidence type="ECO:0000256" key="1">
    <source>
        <dbReference type="SAM" id="Phobius"/>
    </source>
</evidence>
<keyword evidence="1" id="KW-1133">Transmembrane helix</keyword>
<dbReference type="KEGG" id="hir:HETIRDRAFT_480863"/>
<keyword evidence="1" id="KW-0472">Membrane</keyword>